<reference evidence="7 8" key="1">
    <citation type="submission" date="2018-12" db="EMBL/GenBank/DDBJ databases">
        <authorList>
            <person name="Kim S.-J."/>
            <person name="Jung G.-Y."/>
        </authorList>
    </citation>
    <scope>NUCLEOTIDE SEQUENCE [LARGE SCALE GENOMIC DNA]</scope>
    <source>
        <strain evidence="7 8">03SU3-P</strain>
    </source>
</reference>
<gene>
    <name evidence="7" type="ORF">D7D48_00535</name>
</gene>
<feature type="transmembrane region" description="Helical" evidence="5">
    <location>
        <begin position="366"/>
        <end position="392"/>
    </location>
</feature>
<dbReference type="AlphaFoldDB" id="A0A3R8Q7L3"/>
<dbReference type="PROSITE" id="PS50850">
    <property type="entry name" value="MFS"/>
    <property type="match status" value="1"/>
</dbReference>
<accession>A0A3R8Q7L3</accession>
<name>A0A3R8Q7L3_9SPHN</name>
<keyword evidence="4 5" id="KW-0472">Membrane</keyword>
<dbReference type="InterPro" id="IPR011701">
    <property type="entry name" value="MFS"/>
</dbReference>
<keyword evidence="3 5" id="KW-1133">Transmembrane helix</keyword>
<evidence type="ECO:0000313" key="7">
    <source>
        <dbReference type="EMBL" id="RRQ51434.1"/>
    </source>
</evidence>
<comment type="caution">
    <text evidence="7">The sequence shown here is derived from an EMBL/GenBank/DDBJ whole genome shotgun (WGS) entry which is preliminary data.</text>
</comment>
<evidence type="ECO:0000256" key="5">
    <source>
        <dbReference type="SAM" id="Phobius"/>
    </source>
</evidence>
<dbReference type="RefSeq" id="WP_125229449.1">
    <property type="nucleotide sequence ID" value="NZ_RWJI01000001.1"/>
</dbReference>
<dbReference type="InterPro" id="IPR050382">
    <property type="entry name" value="MFS_Na/Anion_cotransporter"/>
</dbReference>
<comment type="subcellular location">
    <subcellularLocation>
        <location evidence="1">Membrane</location>
        <topology evidence="1">Multi-pass membrane protein</topology>
    </subcellularLocation>
</comment>
<dbReference type="InterPro" id="IPR020846">
    <property type="entry name" value="MFS_dom"/>
</dbReference>
<feature type="transmembrane region" description="Helical" evidence="5">
    <location>
        <begin position="23"/>
        <end position="41"/>
    </location>
</feature>
<dbReference type="GO" id="GO:0015134">
    <property type="term" value="F:hexuronate transmembrane transporter activity"/>
    <property type="evidence" value="ECO:0007669"/>
    <property type="project" value="TreeGrafter"/>
</dbReference>
<dbReference type="OrthoDB" id="9794076at2"/>
<dbReference type="Proteomes" id="UP000268553">
    <property type="component" value="Unassembled WGS sequence"/>
</dbReference>
<evidence type="ECO:0000256" key="2">
    <source>
        <dbReference type="ARBA" id="ARBA00022692"/>
    </source>
</evidence>
<feature type="transmembrane region" description="Helical" evidence="5">
    <location>
        <begin position="308"/>
        <end position="326"/>
    </location>
</feature>
<protein>
    <submittedName>
        <fullName evidence="7">MFS transporter</fullName>
    </submittedName>
</protein>
<feature type="domain" description="Major facilitator superfamily (MFS) profile" evidence="6">
    <location>
        <begin position="28"/>
        <end position="421"/>
    </location>
</feature>
<feature type="transmembrane region" description="Helical" evidence="5">
    <location>
        <begin position="271"/>
        <end position="296"/>
    </location>
</feature>
<feature type="transmembrane region" description="Helical" evidence="5">
    <location>
        <begin position="332"/>
        <end position="354"/>
    </location>
</feature>
<dbReference type="SUPFAM" id="SSF103473">
    <property type="entry name" value="MFS general substrate transporter"/>
    <property type="match status" value="1"/>
</dbReference>
<evidence type="ECO:0000313" key="8">
    <source>
        <dbReference type="Proteomes" id="UP000268553"/>
    </source>
</evidence>
<dbReference type="GO" id="GO:0016020">
    <property type="term" value="C:membrane"/>
    <property type="evidence" value="ECO:0007669"/>
    <property type="project" value="UniProtKB-SubCell"/>
</dbReference>
<dbReference type="Gene3D" id="1.20.1250.20">
    <property type="entry name" value="MFS general substrate transporter like domains"/>
    <property type="match status" value="2"/>
</dbReference>
<evidence type="ECO:0000259" key="6">
    <source>
        <dbReference type="PROSITE" id="PS50850"/>
    </source>
</evidence>
<dbReference type="Pfam" id="PF07690">
    <property type="entry name" value="MFS_1"/>
    <property type="match status" value="1"/>
</dbReference>
<evidence type="ECO:0000256" key="4">
    <source>
        <dbReference type="ARBA" id="ARBA00023136"/>
    </source>
</evidence>
<feature type="transmembrane region" description="Helical" evidence="5">
    <location>
        <begin position="398"/>
        <end position="417"/>
    </location>
</feature>
<keyword evidence="2 5" id="KW-0812">Transmembrane</keyword>
<keyword evidence="8" id="KW-1185">Reference proteome</keyword>
<proteinExistence type="predicted"/>
<feature type="transmembrane region" description="Helical" evidence="5">
    <location>
        <begin position="151"/>
        <end position="177"/>
    </location>
</feature>
<evidence type="ECO:0000256" key="3">
    <source>
        <dbReference type="ARBA" id="ARBA00022989"/>
    </source>
</evidence>
<dbReference type="PANTHER" id="PTHR11662:SF285">
    <property type="entry name" value="HEXURONATE TRANSPORTER"/>
    <property type="match status" value="1"/>
</dbReference>
<organism evidence="7 8">
    <name type="scientific">Sphingorhabdus wooponensis</name>
    <dbReference type="NCBI Taxonomy" id="940136"/>
    <lineage>
        <taxon>Bacteria</taxon>
        <taxon>Pseudomonadati</taxon>
        <taxon>Pseudomonadota</taxon>
        <taxon>Alphaproteobacteria</taxon>
        <taxon>Sphingomonadales</taxon>
        <taxon>Sphingomonadaceae</taxon>
        <taxon>Sphingorhabdus</taxon>
    </lineage>
</organism>
<sequence length="431" mass="46374">MRNRPIGDNDAVGASDMKPITPTLRWILFGLLCVAGIFNAMDRPVIAILKPDISADLGWSDTDFANLAFVTQVAAALSFLFTGWLVDRIGVLRSMITGVTTWSLAAMAHGWAIAGWHVVAARIGLGATEAVQTPLTIKTVATLFPPDKRSFAFGVGTAIAGIGTITMPFFIPVIAAVWGWRGALIFGGVGGFVTLALWLWFARGVKFDDKAEDANRDFADDGAPYGPILMERRTWAIVIAKMLSDATWWLINFWLPDFYRKEFGLTTSELAIPLAIAFFGSGAGALFAGWLSTRLLEAGWSVNRVRKTIMFGSAAIVVPLPFVLTLDSFWPVAIMMGVVMAGHQGFSLSIFSIITDVVPRGKVGRVTAFGAFMGNMGGALIQLVTGAVLAAGLGFTPLFIFAAASYLLALGWLHWLLPNIRRVEKGAEIPA</sequence>
<evidence type="ECO:0000256" key="1">
    <source>
        <dbReference type="ARBA" id="ARBA00004141"/>
    </source>
</evidence>
<dbReference type="InterPro" id="IPR036259">
    <property type="entry name" value="MFS_trans_sf"/>
</dbReference>
<dbReference type="EMBL" id="RWJI01000001">
    <property type="protein sequence ID" value="RRQ51434.1"/>
    <property type="molecule type" value="Genomic_DNA"/>
</dbReference>
<feature type="transmembrane region" description="Helical" evidence="5">
    <location>
        <begin position="64"/>
        <end position="86"/>
    </location>
</feature>
<feature type="transmembrane region" description="Helical" evidence="5">
    <location>
        <begin position="183"/>
        <end position="201"/>
    </location>
</feature>
<dbReference type="PANTHER" id="PTHR11662">
    <property type="entry name" value="SOLUTE CARRIER FAMILY 17"/>
    <property type="match status" value="1"/>
</dbReference>